<gene>
    <name evidence="1" type="ORF">S12H4_51836</name>
</gene>
<organism evidence="1">
    <name type="scientific">marine sediment metagenome</name>
    <dbReference type="NCBI Taxonomy" id="412755"/>
    <lineage>
        <taxon>unclassified sequences</taxon>
        <taxon>metagenomes</taxon>
        <taxon>ecological metagenomes</taxon>
    </lineage>
</organism>
<name>X1UIY2_9ZZZZ</name>
<dbReference type="EMBL" id="BARW01032805">
    <property type="protein sequence ID" value="GAJ03522.1"/>
    <property type="molecule type" value="Genomic_DNA"/>
</dbReference>
<dbReference type="AlphaFoldDB" id="X1UIY2"/>
<protein>
    <submittedName>
        <fullName evidence="1">Uncharacterized protein</fullName>
    </submittedName>
</protein>
<evidence type="ECO:0000313" key="1">
    <source>
        <dbReference type="EMBL" id="GAJ03522.1"/>
    </source>
</evidence>
<comment type="caution">
    <text evidence="1">The sequence shown here is derived from an EMBL/GenBank/DDBJ whole genome shotgun (WGS) entry which is preliminary data.</text>
</comment>
<reference evidence="1" key="1">
    <citation type="journal article" date="2014" name="Front. Microbiol.">
        <title>High frequency of phylogenetically diverse reductive dehalogenase-homologous genes in deep subseafloor sedimentary metagenomes.</title>
        <authorList>
            <person name="Kawai M."/>
            <person name="Futagami T."/>
            <person name="Toyoda A."/>
            <person name="Takaki Y."/>
            <person name="Nishi S."/>
            <person name="Hori S."/>
            <person name="Arai W."/>
            <person name="Tsubouchi T."/>
            <person name="Morono Y."/>
            <person name="Uchiyama I."/>
            <person name="Ito T."/>
            <person name="Fujiyama A."/>
            <person name="Inagaki F."/>
            <person name="Takami H."/>
        </authorList>
    </citation>
    <scope>NUCLEOTIDE SEQUENCE</scope>
    <source>
        <strain evidence="1">Expedition CK06-06</strain>
    </source>
</reference>
<sequence>MKYIISDTIRLKATIKNLLGVEEAPAGLTVSVYKLDGAVLLSGGEPSLTDGTTAQYYYDWTISGNFNKWDKRLAVVWKWYGPHRKEMLFNITPPVAGSA</sequence>
<accession>X1UIY2</accession>
<proteinExistence type="predicted"/>